<dbReference type="RefSeq" id="WP_173560119.1">
    <property type="nucleotide sequence ID" value="NZ_JAPIUZ010000001.1"/>
</dbReference>
<protein>
    <submittedName>
        <fullName evidence="2">Hint domain-containing protein</fullName>
    </submittedName>
</protein>
<evidence type="ECO:0000313" key="2">
    <source>
        <dbReference type="EMBL" id="MCX2563157.1"/>
    </source>
</evidence>
<accession>A0ABT3QCY8</accession>
<dbReference type="Pfam" id="PF13403">
    <property type="entry name" value="Hint_2"/>
    <property type="match status" value="1"/>
</dbReference>
<dbReference type="SUPFAM" id="SSF51294">
    <property type="entry name" value="Hedgehog/intein (Hint) domain"/>
    <property type="match status" value="1"/>
</dbReference>
<evidence type="ECO:0000259" key="1">
    <source>
        <dbReference type="Pfam" id="PF13403"/>
    </source>
</evidence>
<dbReference type="InterPro" id="IPR036844">
    <property type="entry name" value="Hint_dom_sf"/>
</dbReference>
<keyword evidence="3" id="KW-1185">Reference proteome</keyword>
<reference evidence="2 3" key="1">
    <citation type="submission" date="2022-11" db="EMBL/GenBank/DDBJ databases">
        <title>Genome sequencing of Acetobacter type strain.</title>
        <authorList>
            <person name="Heo J."/>
            <person name="Lee D."/>
            <person name="Han B.-H."/>
            <person name="Hong S.-B."/>
            <person name="Kwon S.-W."/>
        </authorList>
    </citation>
    <scope>NUCLEOTIDE SEQUENCE [LARGE SCALE GENOMIC DNA]</scope>
    <source>
        <strain evidence="2 3">KACC 21253</strain>
    </source>
</reference>
<proteinExistence type="predicted"/>
<organism evidence="2 3">
    <name type="scientific">Acetobacter thailandicus</name>
    <dbReference type="NCBI Taxonomy" id="1502842"/>
    <lineage>
        <taxon>Bacteria</taxon>
        <taxon>Pseudomonadati</taxon>
        <taxon>Pseudomonadota</taxon>
        <taxon>Alphaproteobacteria</taxon>
        <taxon>Acetobacterales</taxon>
        <taxon>Acetobacteraceae</taxon>
        <taxon>Acetobacter</taxon>
    </lineage>
</organism>
<evidence type="ECO:0000313" key="3">
    <source>
        <dbReference type="Proteomes" id="UP001301152"/>
    </source>
</evidence>
<dbReference type="EMBL" id="JAPIUZ010000001">
    <property type="protein sequence ID" value="MCX2563157.1"/>
    <property type="molecule type" value="Genomic_DNA"/>
</dbReference>
<feature type="domain" description="Hedgehog/Intein (Hint)" evidence="1">
    <location>
        <begin position="377"/>
        <end position="515"/>
    </location>
</feature>
<dbReference type="Gene3D" id="2.170.16.10">
    <property type="entry name" value="Hedgehog/Intein (Hint) domain"/>
    <property type="match status" value="1"/>
</dbReference>
<gene>
    <name evidence="2" type="ORF">OQ497_04165</name>
</gene>
<name>A0ABT3QCY8_9PROT</name>
<dbReference type="InterPro" id="IPR028992">
    <property type="entry name" value="Hedgehog/Intein_dom"/>
</dbReference>
<dbReference type="Proteomes" id="UP001301152">
    <property type="component" value="Unassembled WGS sequence"/>
</dbReference>
<sequence>MAGTSSASQDYSADIENNYTNISGGTWTALLNSDGVTVYSSGTAVISGPVNLWNAANLYIQSGAVVSGLTAVHSYPGGSGPRIFVSSGGVLESSYTANGRLTVSSGGKSIANTYEAETVFIRSGGSSSDDTFLKETFSAGSLATGTLNGSAFGVGTANRVITVSSGASISDADITNQKLSLLSGGIYNGISTPYSPPDIVNAAQVISGGVWTASLNSDGVTIYTSSQTSYSGIVDLWNVTTLNILSGAVVTGITAVHTYNGVGPTINVSSGGLIEDSYTANGYLNISSGGSSVNNIYESEVTVIKNGGTSINDIYTESHLSGNNTSGTLNGSAFTAGDGRVSILVSSGGTLTTPQVVNQQLTVNQGAVYTATSDDSCFLAGARVHTPSGLVLVEDLRAGDEIVTYVDGAEITSPLIWTGEARCVVNPYLSDDEAGYPVRILRGALAQGIPSEDLLITSEHCLFFENSFIPVRMLVNGRTIFYDKTVTTYAYYHIEVSNHAIIMVNGVKTESYLNTGSRRNFRVSEGIMRFKEKPHNWVDHAAAPLMVSRPFVEPVYRALEKRADDMGIIKEHAADLVHDADLHLLSETGKILRPSRKQGNFVSFMVPPGISKVRIISRTSRPCDTEGPYVDDRRQLGVLVGKIILLDAGKDRSINDHLMAEKLTGWDVIESQLYRWTQGDAVLYLNRSDVESLAMLSVEVVAAGPYLSSKISKRKYMMSYN</sequence>
<comment type="caution">
    <text evidence="2">The sequence shown here is derived from an EMBL/GenBank/DDBJ whole genome shotgun (WGS) entry which is preliminary data.</text>
</comment>